<dbReference type="Pfam" id="PF00581">
    <property type="entry name" value="Rhodanese"/>
    <property type="match status" value="1"/>
</dbReference>
<gene>
    <name evidence="3" type="ORF">MNOR_LOCUS31096</name>
</gene>
<comment type="caution">
    <text evidence="3">The sequence shown here is derived from an EMBL/GenBank/DDBJ whole genome shotgun (WGS) entry which is preliminary data.</text>
</comment>
<name>A0AAV2S1C1_MEGNR</name>
<keyword evidence="1" id="KW-0732">Signal</keyword>
<dbReference type="PANTHER" id="PTHR44086">
    <property type="entry name" value="THIOSULFATE SULFURTRANSFERASE RDL2, MITOCHONDRIAL-RELATED"/>
    <property type="match status" value="1"/>
</dbReference>
<protein>
    <recommendedName>
        <fullName evidence="2">Rhodanese domain-containing protein</fullName>
    </recommendedName>
</protein>
<dbReference type="InterPro" id="IPR001763">
    <property type="entry name" value="Rhodanese-like_dom"/>
</dbReference>
<evidence type="ECO:0000313" key="3">
    <source>
        <dbReference type="EMBL" id="CAL4152837.1"/>
    </source>
</evidence>
<dbReference type="PROSITE" id="PS50206">
    <property type="entry name" value="RHODANESE_3"/>
    <property type="match status" value="1"/>
</dbReference>
<organism evidence="3 4">
    <name type="scientific">Meganyctiphanes norvegica</name>
    <name type="common">Northern krill</name>
    <name type="synonym">Thysanopoda norvegica</name>
    <dbReference type="NCBI Taxonomy" id="48144"/>
    <lineage>
        <taxon>Eukaryota</taxon>
        <taxon>Metazoa</taxon>
        <taxon>Ecdysozoa</taxon>
        <taxon>Arthropoda</taxon>
        <taxon>Crustacea</taxon>
        <taxon>Multicrustacea</taxon>
        <taxon>Malacostraca</taxon>
        <taxon>Eumalacostraca</taxon>
        <taxon>Eucarida</taxon>
        <taxon>Euphausiacea</taxon>
        <taxon>Euphausiidae</taxon>
        <taxon>Meganyctiphanes</taxon>
    </lineage>
</organism>
<accession>A0AAV2S1C1</accession>
<feature type="signal peptide" evidence="1">
    <location>
        <begin position="1"/>
        <end position="27"/>
    </location>
</feature>
<evidence type="ECO:0000313" key="4">
    <source>
        <dbReference type="Proteomes" id="UP001497623"/>
    </source>
</evidence>
<reference evidence="3 4" key="1">
    <citation type="submission" date="2024-05" db="EMBL/GenBank/DDBJ databases">
        <authorList>
            <person name="Wallberg A."/>
        </authorList>
    </citation>
    <scope>NUCLEOTIDE SEQUENCE [LARGE SCALE GENOMIC DNA]</scope>
</reference>
<evidence type="ECO:0000259" key="2">
    <source>
        <dbReference type="PROSITE" id="PS50206"/>
    </source>
</evidence>
<proteinExistence type="predicted"/>
<dbReference type="InterPro" id="IPR036873">
    <property type="entry name" value="Rhodanese-like_dom_sf"/>
</dbReference>
<feature type="chain" id="PRO_5043718842" description="Rhodanese domain-containing protein" evidence="1">
    <location>
        <begin position="28"/>
        <end position="252"/>
    </location>
</feature>
<dbReference type="Proteomes" id="UP001497623">
    <property type="component" value="Unassembled WGS sequence"/>
</dbReference>
<dbReference type="SUPFAM" id="SSF52821">
    <property type="entry name" value="Rhodanese/Cell cycle control phosphatase"/>
    <property type="match status" value="1"/>
</dbReference>
<evidence type="ECO:0000256" key="1">
    <source>
        <dbReference type="SAM" id="SignalP"/>
    </source>
</evidence>
<feature type="domain" description="Rhodanese" evidence="2">
    <location>
        <begin position="141"/>
        <end position="239"/>
    </location>
</feature>
<dbReference type="PANTHER" id="PTHR44086:SF10">
    <property type="entry name" value="THIOSULFATE SULFURTRANSFERASE_RHODANESE-LIKE DOMAIN-CONTAINING PROTEIN 3"/>
    <property type="match status" value="1"/>
</dbReference>
<sequence>MAWKVIWNTCALFIVVMLWTVPQHVEARPQSSPVPVPVNLQGDGLKDNLKGEELGDNAVQSQVLVKEEGTPVIVEEQTELDYKNATVVSSPINENIDNRDKIILSDFPEVRKSCSRSGVKKPININYDDLRSGLETGDVSLLIDVRNRTELETTCKLPWSVNVPLHEVTEAFALDENSFRERYGFPKPAPEDTNIVLTCRSGRRIQNAWKKLEPLGYCNIKLYSGSWLDWKARGGPLFPVLRDGKLLPEKCP</sequence>
<dbReference type="SMART" id="SM00450">
    <property type="entry name" value="RHOD"/>
    <property type="match status" value="1"/>
</dbReference>
<dbReference type="AlphaFoldDB" id="A0AAV2S1C1"/>
<dbReference type="Gene3D" id="3.40.250.10">
    <property type="entry name" value="Rhodanese-like domain"/>
    <property type="match status" value="1"/>
</dbReference>
<keyword evidence="4" id="KW-1185">Reference proteome</keyword>
<dbReference type="EMBL" id="CAXKWB010039271">
    <property type="protein sequence ID" value="CAL4152837.1"/>
    <property type="molecule type" value="Genomic_DNA"/>
</dbReference>